<evidence type="ECO:0000313" key="1">
    <source>
        <dbReference type="EMBL" id="MBG0741049.1"/>
    </source>
</evidence>
<comment type="caution">
    <text evidence="1">The sequence shown here is derived from an EMBL/GenBank/DDBJ whole genome shotgun (WGS) entry which is preliminary data.</text>
</comment>
<reference evidence="1 2" key="1">
    <citation type="submission" date="2020-11" db="EMBL/GenBank/DDBJ databases">
        <title>Arthrobacter antarcticus sp. nov., isolated from Antarctic Soil.</title>
        <authorList>
            <person name="Li J."/>
        </authorList>
    </citation>
    <scope>NUCLEOTIDE SEQUENCE [LARGE SCALE GENOMIC DNA]</scope>
    <source>
        <strain evidence="1 2">Z1-20</strain>
    </source>
</reference>
<dbReference type="EMBL" id="JADNYM010000024">
    <property type="protein sequence ID" value="MBG0741049.1"/>
    <property type="molecule type" value="Genomic_DNA"/>
</dbReference>
<proteinExistence type="predicted"/>
<keyword evidence="2" id="KW-1185">Reference proteome</keyword>
<gene>
    <name evidence="1" type="ORF">IV500_16880</name>
</gene>
<organism evidence="1 2">
    <name type="scientific">Arthrobacter terrae</name>
    <dbReference type="NCBI Taxonomy" id="2935737"/>
    <lineage>
        <taxon>Bacteria</taxon>
        <taxon>Bacillati</taxon>
        <taxon>Actinomycetota</taxon>
        <taxon>Actinomycetes</taxon>
        <taxon>Micrococcales</taxon>
        <taxon>Micrococcaceae</taxon>
        <taxon>Arthrobacter</taxon>
    </lineage>
</organism>
<evidence type="ECO:0000313" key="2">
    <source>
        <dbReference type="Proteomes" id="UP000655366"/>
    </source>
</evidence>
<dbReference type="AlphaFoldDB" id="A0A931CTB3"/>
<name>A0A931CTB3_9MICC</name>
<protein>
    <submittedName>
        <fullName evidence="1">Uncharacterized protein</fullName>
    </submittedName>
</protein>
<dbReference type="Proteomes" id="UP000655366">
    <property type="component" value="Unassembled WGS sequence"/>
</dbReference>
<accession>A0A931CTB3</accession>
<dbReference type="RefSeq" id="WP_230855091.1">
    <property type="nucleotide sequence ID" value="NZ_JADNYM010000024.1"/>
</dbReference>
<sequence>MIQYACYGVPGCQLLSTVSLEIANVEQSGQRYHVPEVASTTLPVQGDLLVG</sequence>